<comment type="similarity">
    <text evidence="2">Belongs to the RLP family.</text>
</comment>
<dbReference type="EMBL" id="QEFC01003584">
    <property type="protein sequence ID" value="KAE9447470.1"/>
    <property type="molecule type" value="Genomic_DNA"/>
</dbReference>
<feature type="non-terminal residue" evidence="10">
    <location>
        <position position="1"/>
    </location>
</feature>
<keyword evidence="9" id="KW-0325">Glycoprotein</keyword>
<evidence type="ECO:0000256" key="2">
    <source>
        <dbReference type="ARBA" id="ARBA00009592"/>
    </source>
</evidence>
<accession>A0A6A4KPF6</accession>
<keyword evidence="8" id="KW-0675">Receptor</keyword>
<dbReference type="PANTHER" id="PTHR48052:SF69">
    <property type="entry name" value="LRR RECEPTOR-LIKE SERINE_THREONINE-PROTEIN KINASE FLS2"/>
    <property type="match status" value="1"/>
</dbReference>
<evidence type="ECO:0000256" key="4">
    <source>
        <dbReference type="ARBA" id="ARBA00022692"/>
    </source>
</evidence>
<dbReference type="InterPro" id="IPR032675">
    <property type="entry name" value="LRR_dom_sf"/>
</dbReference>
<evidence type="ECO:0000256" key="8">
    <source>
        <dbReference type="ARBA" id="ARBA00023170"/>
    </source>
</evidence>
<evidence type="ECO:0000256" key="3">
    <source>
        <dbReference type="ARBA" id="ARBA00022475"/>
    </source>
</evidence>
<evidence type="ECO:0000256" key="5">
    <source>
        <dbReference type="ARBA" id="ARBA00022729"/>
    </source>
</evidence>
<protein>
    <recommendedName>
        <fullName evidence="11">Leucine-rich repeat-containing N-terminal plant-type domain-containing protein</fullName>
    </recommendedName>
</protein>
<keyword evidence="6" id="KW-1133">Transmembrane helix</keyword>
<feature type="non-terminal residue" evidence="10">
    <location>
        <position position="146"/>
    </location>
</feature>
<evidence type="ECO:0000256" key="1">
    <source>
        <dbReference type="ARBA" id="ARBA00004251"/>
    </source>
</evidence>
<keyword evidence="4" id="KW-0812">Transmembrane</keyword>
<comment type="caution">
    <text evidence="10">The sequence shown here is derived from an EMBL/GenBank/DDBJ whole genome shotgun (WGS) entry which is preliminary data.</text>
</comment>
<keyword evidence="3" id="KW-1003">Cell membrane</keyword>
<evidence type="ECO:0008006" key="11">
    <source>
        <dbReference type="Google" id="ProtNLM"/>
    </source>
</evidence>
<dbReference type="SUPFAM" id="SSF52058">
    <property type="entry name" value="L domain-like"/>
    <property type="match status" value="1"/>
</dbReference>
<gene>
    <name evidence="10" type="ORF">C3L33_20632</name>
</gene>
<name>A0A6A4KPF6_9ERIC</name>
<dbReference type="OrthoDB" id="1394818at2759"/>
<dbReference type="Pfam" id="PF00560">
    <property type="entry name" value="LRR_1"/>
    <property type="match status" value="3"/>
</dbReference>
<keyword evidence="5" id="KW-0732">Signal</keyword>
<evidence type="ECO:0000256" key="7">
    <source>
        <dbReference type="ARBA" id="ARBA00023136"/>
    </source>
</evidence>
<proteinExistence type="inferred from homology"/>
<dbReference type="InterPro" id="IPR001611">
    <property type="entry name" value="Leu-rich_rpt"/>
</dbReference>
<evidence type="ECO:0000256" key="6">
    <source>
        <dbReference type="ARBA" id="ARBA00022989"/>
    </source>
</evidence>
<dbReference type="AlphaFoldDB" id="A0A6A4KPF6"/>
<comment type="subcellular location">
    <subcellularLocation>
        <location evidence="1">Cell membrane</location>
        <topology evidence="1">Single-pass type I membrane protein</topology>
    </subcellularLocation>
</comment>
<sequence>MNQSSLVGLDLSDNQISGVIPNWIWNIGNGSLSNLNLSCNLLVGLQPEYVIPSLLVILDLHSNQLHGEMPIPPEPAAYMDYSRNNFSSSIPAEIGNAIAAVVFFSLSHNKLSGPIPPSICNGIVLEILDLSYNIFTGTIPQCLIDK</sequence>
<evidence type="ECO:0000256" key="9">
    <source>
        <dbReference type="ARBA" id="ARBA00023180"/>
    </source>
</evidence>
<keyword evidence="7" id="KW-0472">Membrane</keyword>
<evidence type="ECO:0000313" key="10">
    <source>
        <dbReference type="EMBL" id="KAE9447470.1"/>
    </source>
</evidence>
<dbReference type="Gene3D" id="3.80.10.10">
    <property type="entry name" value="Ribonuclease Inhibitor"/>
    <property type="match status" value="1"/>
</dbReference>
<dbReference type="GO" id="GO:0005886">
    <property type="term" value="C:plasma membrane"/>
    <property type="evidence" value="ECO:0007669"/>
    <property type="project" value="UniProtKB-SubCell"/>
</dbReference>
<reference evidence="10" key="1">
    <citation type="journal article" date="2019" name="Genome Biol. Evol.">
        <title>The Rhododendron genome and chromosomal organization provide insight into shared whole-genome duplications across the heath family (Ericaceae).</title>
        <authorList>
            <person name="Soza V.L."/>
            <person name="Lindsley D."/>
            <person name="Waalkes A."/>
            <person name="Ramage E."/>
            <person name="Patwardhan R.P."/>
            <person name="Burton J.N."/>
            <person name="Adey A."/>
            <person name="Kumar A."/>
            <person name="Qiu R."/>
            <person name="Shendure J."/>
            <person name="Hall B."/>
        </authorList>
    </citation>
    <scope>NUCLEOTIDE SEQUENCE</scope>
    <source>
        <strain evidence="10">RSF 1966-606</strain>
    </source>
</reference>
<organism evidence="10">
    <name type="scientific">Rhododendron williamsianum</name>
    <dbReference type="NCBI Taxonomy" id="262921"/>
    <lineage>
        <taxon>Eukaryota</taxon>
        <taxon>Viridiplantae</taxon>
        <taxon>Streptophyta</taxon>
        <taxon>Embryophyta</taxon>
        <taxon>Tracheophyta</taxon>
        <taxon>Spermatophyta</taxon>
        <taxon>Magnoliopsida</taxon>
        <taxon>eudicotyledons</taxon>
        <taxon>Gunneridae</taxon>
        <taxon>Pentapetalae</taxon>
        <taxon>asterids</taxon>
        <taxon>Ericales</taxon>
        <taxon>Ericaceae</taxon>
        <taxon>Ericoideae</taxon>
        <taxon>Rhodoreae</taxon>
        <taxon>Rhododendron</taxon>
    </lineage>
</organism>
<dbReference type="PANTHER" id="PTHR48052">
    <property type="entry name" value="UNNAMED PRODUCT"/>
    <property type="match status" value="1"/>
</dbReference>